<dbReference type="Pfam" id="PF06212">
    <property type="entry name" value="GRIM-19"/>
    <property type="match status" value="1"/>
</dbReference>
<keyword evidence="8 14" id="KW-0249">Electron transport</keyword>
<name>A0ABD3VZJ4_SINWO</name>
<dbReference type="PANTHER" id="PTHR12966:SF0">
    <property type="entry name" value="NADH DEHYDROGENASE [UBIQUINONE] 1 ALPHA SUBCOMPLEX SUBUNIT 13"/>
    <property type="match status" value="1"/>
</dbReference>
<sequence length="149" mass="17699">MASAGGYTQDLPPQGGYGPIDWAKRIPKRLNGYAVFGGFIAVTAASWTIFIHRRRIEKRHELEVNDARIAVFPLYEAERHRMLLRLHRQNRDEERELMKNVPGWELGTFYGEPVYHNLRDRFHHVTLEELYAHSKWYDMYTKAFEKLEH</sequence>
<evidence type="ECO:0000256" key="10">
    <source>
        <dbReference type="ARBA" id="ARBA00023128"/>
    </source>
</evidence>
<evidence type="ECO:0000256" key="3">
    <source>
        <dbReference type="ARBA" id="ARBA00018192"/>
    </source>
</evidence>
<dbReference type="GO" id="GO:0005743">
    <property type="term" value="C:mitochondrial inner membrane"/>
    <property type="evidence" value="ECO:0007669"/>
    <property type="project" value="UniProtKB-SubCell"/>
</dbReference>
<dbReference type="EMBL" id="JBJQND010000009">
    <property type="protein sequence ID" value="KAL3867031.1"/>
    <property type="molecule type" value="Genomic_DNA"/>
</dbReference>
<dbReference type="PANTHER" id="PTHR12966">
    <property type="entry name" value="NADH DEHYDROGENASE UBIQUINONE 1 ALPHA SUBCOMPLEX SUBUNIT 13"/>
    <property type="match status" value="1"/>
</dbReference>
<accession>A0ABD3VZJ4</accession>
<dbReference type="InterPro" id="IPR009346">
    <property type="entry name" value="GRIM-19"/>
</dbReference>
<comment type="function">
    <text evidence="14">Complex I functions in the transfer of electrons from NADH to the respiratory chain. Accessory subunit of the mitochondrial membrane respiratory chain NADH dehydrogenase (Complex I), that is believed not to be involved in catalysis.</text>
</comment>
<keyword evidence="16" id="KW-1185">Reference proteome</keyword>
<evidence type="ECO:0000256" key="14">
    <source>
        <dbReference type="RuleBase" id="RU368034"/>
    </source>
</evidence>
<comment type="subcellular location">
    <subcellularLocation>
        <location evidence="1 14">Mitochondrion inner membrane</location>
        <topology evidence="1 14">Single-pass membrane protein</topology>
        <orientation evidence="1 14">Matrix side</orientation>
    </subcellularLocation>
</comment>
<evidence type="ECO:0000256" key="4">
    <source>
        <dbReference type="ARBA" id="ARBA00022448"/>
    </source>
</evidence>
<feature type="transmembrane region" description="Helical" evidence="14">
    <location>
        <begin position="32"/>
        <end position="51"/>
    </location>
</feature>
<keyword evidence="11 14" id="KW-0472">Membrane</keyword>
<evidence type="ECO:0000256" key="6">
    <source>
        <dbReference type="ARBA" id="ARBA00022692"/>
    </source>
</evidence>
<keyword evidence="5 14" id="KW-0679">Respiratory chain</keyword>
<dbReference type="GO" id="GO:0045271">
    <property type="term" value="C:respiratory chain complex I"/>
    <property type="evidence" value="ECO:0007669"/>
    <property type="project" value="UniProtKB-UniRule"/>
</dbReference>
<protein>
    <recommendedName>
        <fullName evidence="3 14">NADH dehydrogenase [ubiquinone] 1 alpha subcomplex subunit 13</fullName>
    </recommendedName>
</protein>
<reference evidence="15 16" key="1">
    <citation type="submission" date="2024-11" db="EMBL/GenBank/DDBJ databases">
        <title>Chromosome-level genome assembly of the freshwater bivalve Anodonta woodiana.</title>
        <authorList>
            <person name="Chen X."/>
        </authorList>
    </citation>
    <scope>NUCLEOTIDE SEQUENCE [LARGE SCALE GENOMIC DNA]</scope>
    <source>
        <strain evidence="15">MN2024</strain>
        <tissue evidence="15">Gills</tissue>
    </source>
</reference>
<keyword evidence="10 14" id="KW-0496">Mitochondrion</keyword>
<evidence type="ECO:0000256" key="13">
    <source>
        <dbReference type="ARBA" id="ARBA00046797"/>
    </source>
</evidence>
<evidence type="ECO:0000256" key="12">
    <source>
        <dbReference type="ARBA" id="ARBA00045908"/>
    </source>
</evidence>
<keyword evidence="7 14" id="KW-0999">Mitochondrion inner membrane</keyword>
<keyword evidence="6 14" id="KW-0812">Transmembrane</keyword>
<organism evidence="15 16">
    <name type="scientific">Sinanodonta woodiana</name>
    <name type="common">Chinese pond mussel</name>
    <name type="synonym">Anodonta woodiana</name>
    <dbReference type="NCBI Taxonomy" id="1069815"/>
    <lineage>
        <taxon>Eukaryota</taxon>
        <taxon>Metazoa</taxon>
        <taxon>Spiralia</taxon>
        <taxon>Lophotrochozoa</taxon>
        <taxon>Mollusca</taxon>
        <taxon>Bivalvia</taxon>
        <taxon>Autobranchia</taxon>
        <taxon>Heteroconchia</taxon>
        <taxon>Palaeoheterodonta</taxon>
        <taxon>Unionida</taxon>
        <taxon>Unionoidea</taxon>
        <taxon>Unionidae</taxon>
        <taxon>Unioninae</taxon>
        <taxon>Sinanodonta</taxon>
    </lineage>
</organism>
<keyword evidence="4 14" id="KW-0813">Transport</keyword>
<gene>
    <name evidence="15" type="ORF">ACJMK2_044270</name>
</gene>
<dbReference type="EMBL" id="JBJQND010000009">
    <property type="protein sequence ID" value="KAL3867032.1"/>
    <property type="molecule type" value="Genomic_DNA"/>
</dbReference>
<comment type="caution">
    <text evidence="15">The sequence shown here is derived from an EMBL/GenBank/DDBJ whole genome shotgun (WGS) entry which is preliminary data.</text>
</comment>
<dbReference type="EMBL" id="JBJQND010000009">
    <property type="protein sequence ID" value="KAL3867029.1"/>
    <property type="molecule type" value="Genomic_DNA"/>
</dbReference>
<evidence type="ECO:0000313" key="15">
    <source>
        <dbReference type="EMBL" id="KAL3867032.1"/>
    </source>
</evidence>
<comment type="subunit">
    <text evidence="13">Complex I is composed of 45 different subunits. Interacts with CARD15, but not with CARD4. Interacts with STAT3, but not with STAT1, STAT2 and STAT5A. Interacts with OLFM4.</text>
</comment>
<dbReference type="EMBL" id="JBJQND010000009">
    <property type="protein sequence ID" value="KAL3867030.1"/>
    <property type="molecule type" value="Genomic_DNA"/>
</dbReference>
<evidence type="ECO:0000313" key="16">
    <source>
        <dbReference type="Proteomes" id="UP001634394"/>
    </source>
</evidence>
<dbReference type="Proteomes" id="UP001634394">
    <property type="component" value="Unassembled WGS sequence"/>
</dbReference>
<evidence type="ECO:0000256" key="7">
    <source>
        <dbReference type="ARBA" id="ARBA00022792"/>
    </source>
</evidence>
<evidence type="ECO:0000256" key="8">
    <source>
        <dbReference type="ARBA" id="ARBA00022982"/>
    </source>
</evidence>
<comment type="similarity">
    <text evidence="2 14">Belongs to the complex I NDUFA13 subunit family.</text>
</comment>
<evidence type="ECO:0000256" key="2">
    <source>
        <dbReference type="ARBA" id="ARBA00007312"/>
    </source>
</evidence>
<dbReference type="AlphaFoldDB" id="A0ABD3VZJ4"/>
<evidence type="ECO:0000256" key="5">
    <source>
        <dbReference type="ARBA" id="ARBA00022660"/>
    </source>
</evidence>
<dbReference type="EMBL" id="JBJQND010000009">
    <property type="protein sequence ID" value="KAL3867033.1"/>
    <property type="molecule type" value="Genomic_DNA"/>
</dbReference>
<proteinExistence type="inferred from homology"/>
<keyword evidence="9 14" id="KW-1133">Transmembrane helix</keyword>
<evidence type="ECO:0000256" key="1">
    <source>
        <dbReference type="ARBA" id="ARBA00004298"/>
    </source>
</evidence>
<evidence type="ECO:0000256" key="11">
    <source>
        <dbReference type="ARBA" id="ARBA00023136"/>
    </source>
</evidence>
<comment type="function">
    <text evidence="12">Accessory subunit of the mitochondrial membrane respiratory chain NADH dehydrogenase (Complex I), that is believed not to be involved in catalysis. Complex I functions in the transfer of electrons from NADH to the respiratory chain. The immediate electron acceptor for the enzyme is believed to be ubiquinone. Involved in the interferon/all-trans-retinoic acid (IFN/RA) induced cell death. This apoptotic activity is inhibited by interaction with viral IRF1. Prevents the transactivation of STAT3 target genes. May play a role in CARD15-mediated innate mucosal responses and serve to regulate intestinal epithelial cell responses to microbes.</text>
</comment>
<evidence type="ECO:0000256" key="9">
    <source>
        <dbReference type="ARBA" id="ARBA00022989"/>
    </source>
</evidence>